<keyword evidence="5 15" id="KW-0863">Zinc-finger</keyword>
<keyword evidence="4" id="KW-0677">Repeat</keyword>
<dbReference type="Pfam" id="PF00096">
    <property type="entry name" value="zf-C2H2"/>
    <property type="match status" value="3"/>
</dbReference>
<keyword evidence="7" id="KW-0805">Transcription regulation</keyword>
<evidence type="ECO:0000256" key="2">
    <source>
        <dbReference type="ARBA" id="ARBA00022553"/>
    </source>
</evidence>
<keyword evidence="3" id="KW-0479">Metal-binding</keyword>
<keyword evidence="19" id="KW-1185">Reference proteome</keyword>
<name>A0A7K6AWT0_UPUEP</name>
<gene>
    <name evidence="18" type="primary">Sp2</name>
    <name evidence="18" type="ORF">UPUEPO_R09542</name>
</gene>
<dbReference type="SUPFAM" id="SSF57667">
    <property type="entry name" value="beta-beta-alpha zinc fingers"/>
    <property type="match status" value="3"/>
</dbReference>
<dbReference type="PANTHER" id="PTHR23235">
    <property type="entry name" value="KRUEPPEL-LIKE TRANSCRIPTION FACTOR"/>
    <property type="match status" value="1"/>
</dbReference>
<dbReference type="PROSITE" id="PS50157">
    <property type="entry name" value="ZINC_FINGER_C2H2_2"/>
    <property type="match status" value="3"/>
</dbReference>
<dbReference type="AlphaFoldDB" id="A0A7K6AWT0"/>
<dbReference type="CDD" id="cd22540">
    <property type="entry name" value="SP2_N"/>
    <property type="match status" value="1"/>
</dbReference>
<dbReference type="GO" id="GO:0005634">
    <property type="term" value="C:nucleus"/>
    <property type="evidence" value="ECO:0007669"/>
    <property type="project" value="UniProtKB-SubCell"/>
</dbReference>
<feature type="non-terminal residue" evidence="18">
    <location>
        <position position="599"/>
    </location>
</feature>
<protein>
    <recommendedName>
        <fullName evidence="14">Transcription factor Sp2</fullName>
    </recommendedName>
</protein>
<keyword evidence="9" id="KW-0010">Activator</keyword>
<dbReference type="GO" id="GO:0000978">
    <property type="term" value="F:RNA polymerase II cis-regulatory region sequence-specific DNA binding"/>
    <property type="evidence" value="ECO:0007669"/>
    <property type="project" value="TreeGrafter"/>
</dbReference>
<evidence type="ECO:0000256" key="15">
    <source>
        <dbReference type="PROSITE-ProRule" id="PRU00042"/>
    </source>
</evidence>
<feature type="region of interest" description="Disordered" evidence="16">
    <location>
        <begin position="168"/>
        <end position="190"/>
    </location>
</feature>
<keyword evidence="2" id="KW-0597">Phosphoprotein</keyword>
<evidence type="ECO:0000256" key="16">
    <source>
        <dbReference type="SAM" id="MobiDB-lite"/>
    </source>
</evidence>
<comment type="caution">
    <text evidence="18">The sequence shown here is derived from an EMBL/GenBank/DDBJ whole genome shotgun (WGS) entry which is preliminary data.</text>
</comment>
<evidence type="ECO:0000313" key="18">
    <source>
        <dbReference type="EMBL" id="NWU94047.1"/>
    </source>
</evidence>
<dbReference type="GO" id="GO:0008270">
    <property type="term" value="F:zinc ion binding"/>
    <property type="evidence" value="ECO:0007669"/>
    <property type="project" value="UniProtKB-KW"/>
</dbReference>
<dbReference type="InterPro" id="IPR013087">
    <property type="entry name" value="Znf_C2H2_type"/>
</dbReference>
<feature type="region of interest" description="Disordered" evidence="16">
    <location>
        <begin position="368"/>
        <end position="388"/>
    </location>
</feature>
<evidence type="ECO:0000256" key="7">
    <source>
        <dbReference type="ARBA" id="ARBA00023015"/>
    </source>
</evidence>
<proteinExistence type="inferred from homology"/>
<dbReference type="InterPro" id="IPR036236">
    <property type="entry name" value="Znf_C2H2_sf"/>
</dbReference>
<feature type="domain" description="C2H2-type" evidence="17">
    <location>
        <begin position="571"/>
        <end position="598"/>
    </location>
</feature>
<keyword evidence="10" id="KW-0804">Transcription</keyword>
<evidence type="ECO:0000256" key="14">
    <source>
        <dbReference type="ARBA" id="ARBA00067537"/>
    </source>
</evidence>
<dbReference type="PANTHER" id="PTHR23235:SF1">
    <property type="entry name" value="TRANSCRIPTION FACTOR SP2"/>
    <property type="match status" value="1"/>
</dbReference>
<feature type="region of interest" description="Disordered" evidence="16">
    <location>
        <begin position="1"/>
        <end position="31"/>
    </location>
</feature>
<evidence type="ECO:0000256" key="8">
    <source>
        <dbReference type="ARBA" id="ARBA00023125"/>
    </source>
</evidence>
<feature type="region of interest" description="Disordered" evidence="16">
    <location>
        <begin position="221"/>
        <end position="249"/>
    </location>
</feature>
<feature type="domain" description="C2H2-type" evidence="17">
    <location>
        <begin position="511"/>
        <end position="540"/>
    </location>
</feature>
<evidence type="ECO:0000259" key="17">
    <source>
        <dbReference type="PROSITE" id="PS50157"/>
    </source>
</evidence>
<evidence type="ECO:0000256" key="5">
    <source>
        <dbReference type="ARBA" id="ARBA00022771"/>
    </source>
</evidence>
<dbReference type="FunFam" id="3.30.160.60:FF:000421">
    <property type="entry name" value="Sp2 transcription factor"/>
    <property type="match status" value="1"/>
</dbReference>
<evidence type="ECO:0000256" key="11">
    <source>
        <dbReference type="ARBA" id="ARBA00023242"/>
    </source>
</evidence>
<feature type="compositionally biased region" description="Polar residues" evidence="16">
    <location>
        <begin position="22"/>
        <end position="31"/>
    </location>
</feature>
<evidence type="ECO:0000256" key="9">
    <source>
        <dbReference type="ARBA" id="ARBA00023159"/>
    </source>
</evidence>
<organism evidence="18 19">
    <name type="scientific">Upupa epops</name>
    <name type="common">Eurasian hoopoe</name>
    <dbReference type="NCBI Taxonomy" id="57439"/>
    <lineage>
        <taxon>Eukaryota</taxon>
        <taxon>Metazoa</taxon>
        <taxon>Chordata</taxon>
        <taxon>Craniata</taxon>
        <taxon>Vertebrata</taxon>
        <taxon>Euteleostomi</taxon>
        <taxon>Archelosauria</taxon>
        <taxon>Archosauria</taxon>
        <taxon>Dinosauria</taxon>
        <taxon>Saurischia</taxon>
        <taxon>Theropoda</taxon>
        <taxon>Coelurosauria</taxon>
        <taxon>Aves</taxon>
        <taxon>Neognathae</taxon>
        <taxon>Neoaves</taxon>
        <taxon>Telluraves</taxon>
        <taxon>Coraciimorphae</taxon>
        <taxon>Bucerotiformes</taxon>
        <taxon>Upupidae</taxon>
        <taxon>Upupa</taxon>
    </lineage>
</organism>
<evidence type="ECO:0000256" key="13">
    <source>
        <dbReference type="ARBA" id="ARBA00056082"/>
    </source>
</evidence>
<dbReference type="OrthoDB" id="6365676at2759"/>
<dbReference type="Gene3D" id="3.30.160.60">
    <property type="entry name" value="Classic Zinc Finger"/>
    <property type="match status" value="3"/>
</dbReference>
<sequence>CRLRGSMAATAAVSPSEYLQPAASTAQDSQPSPLALLAATCSKIGPPAVEAAVTPPAPPQPTPRKLVPIKPAPLPPGSGKSNIGLLSSKGNLIQIQSSQVGSSYPSGQLVFAIQNPTVINKGSRSSTNIQYQAVPQLQTAAGQTIQVQPNLTNQIQIIPGTNQAILTPSSSSHKPVPIKPAPAQKGATSPVQGNVVKLTGGGNVTLTLPVNSLVNAAESGTQAQLLAESPSKGSRKTRKKTASPTQPTTMAVAEQVETVLIETTAENIIQAGNNLLIVQSPGSGQPAVVQQVQVVQPKPEPQVVQIPPQALRVVQAASATLPTVPQKSPQNFQIQTTEAASTQVYFKTPSGELQTLLLQEASAMTVAPSGTSCSNPVSRSSSTVGGIKKVAPRKERPLPKIAPAGGIISLNAAQLAAAAQAMQTININGVQVQGVPVTITNSGGQQQLTVQSVSGNNLTISGLSPTQIQLQMEQALSGDIQPNEKRRRMACTCPNCKDADKRLVDTGKKKHICHIPECGKTFRKTSLLLAHVRLHTGERPFVCNWMFCGKRFTRSDELQRHARTHTGDKRFECAQCQKRFMRSDHLTKHYKTHLVTKNL</sequence>
<comment type="function">
    <text evidence="13">Binds to GC box promoters elements and selectively activates mRNA synthesis from genes that contain functional recognition sites.</text>
</comment>
<dbReference type="FunFam" id="3.30.160.60:FF:000455">
    <property type="entry name" value="Transcription factor Sp2"/>
    <property type="match status" value="1"/>
</dbReference>
<keyword evidence="11" id="KW-0539">Nucleus</keyword>
<comment type="similarity">
    <text evidence="12">Belongs to the Sp1 C2H2-type zinc-finger protein family.</text>
</comment>
<dbReference type="FunFam" id="3.30.160.60:FF:000014">
    <property type="entry name" value="Transcription factor Sp3"/>
    <property type="match status" value="1"/>
</dbReference>
<evidence type="ECO:0000256" key="10">
    <source>
        <dbReference type="ARBA" id="ARBA00023163"/>
    </source>
</evidence>
<evidence type="ECO:0000256" key="6">
    <source>
        <dbReference type="ARBA" id="ARBA00022833"/>
    </source>
</evidence>
<keyword evidence="6" id="KW-0862">Zinc</keyword>
<comment type="subcellular location">
    <subcellularLocation>
        <location evidence="1">Nucleus</location>
    </subcellularLocation>
</comment>
<dbReference type="Proteomes" id="UP000544127">
    <property type="component" value="Unassembled WGS sequence"/>
</dbReference>
<accession>A0A7K6AWT0</accession>
<evidence type="ECO:0000256" key="3">
    <source>
        <dbReference type="ARBA" id="ARBA00022723"/>
    </source>
</evidence>
<feature type="compositionally biased region" description="Polar residues" evidence="16">
    <location>
        <begin position="368"/>
        <end position="384"/>
    </location>
</feature>
<feature type="domain" description="C2H2-type" evidence="17">
    <location>
        <begin position="541"/>
        <end position="570"/>
    </location>
</feature>
<dbReference type="SMART" id="SM00355">
    <property type="entry name" value="ZnF_C2H2"/>
    <property type="match status" value="3"/>
</dbReference>
<feature type="non-terminal residue" evidence="18">
    <location>
        <position position="1"/>
    </location>
</feature>
<keyword evidence="8" id="KW-0238">DNA-binding</keyword>
<evidence type="ECO:0000256" key="4">
    <source>
        <dbReference type="ARBA" id="ARBA00022737"/>
    </source>
</evidence>
<dbReference type="GO" id="GO:0000981">
    <property type="term" value="F:DNA-binding transcription factor activity, RNA polymerase II-specific"/>
    <property type="evidence" value="ECO:0007669"/>
    <property type="project" value="TreeGrafter"/>
</dbReference>
<evidence type="ECO:0000256" key="12">
    <source>
        <dbReference type="ARBA" id="ARBA00038409"/>
    </source>
</evidence>
<dbReference type="PROSITE" id="PS00028">
    <property type="entry name" value="ZINC_FINGER_C2H2_1"/>
    <property type="match status" value="3"/>
</dbReference>
<evidence type="ECO:0000313" key="19">
    <source>
        <dbReference type="Proteomes" id="UP000544127"/>
    </source>
</evidence>
<dbReference type="EMBL" id="VZRI01005961">
    <property type="protein sequence ID" value="NWU94047.1"/>
    <property type="molecule type" value="Genomic_DNA"/>
</dbReference>
<reference evidence="18 19" key="1">
    <citation type="submission" date="2019-09" db="EMBL/GenBank/DDBJ databases">
        <title>Bird 10,000 Genomes (B10K) Project - Family phase.</title>
        <authorList>
            <person name="Zhang G."/>
        </authorList>
    </citation>
    <scope>NUCLEOTIDE SEQUENCE [LARGE SCALE GENOMIC DNA]</scope>
    <source>
        <strain evidence="18">B10K-DU-012-37</strain>
    </source>
</reference>
<evidence type="ECO:0000256" key="1">
    <source>
        <dbReference type="ARBA" id="ARBA00004123"/>
    </source>
</evidence>